<accession>A0A1Q3DX69</accession>
<dbReference type="AlphaFoldDB" id="A0A1Q3DX69"/>
<proteinExistence type="predicted"/>
<sequence length="99" mass="11251">MFADGRYDIEISVFFWPRFRISILLRSVAFSCLITKQKLNKPPRYLIMIRGICEEHGKFQLLGGCNSNLSIHLVLHENDATLTSRPYEASSLCFQGIGG</sequence>
<reference evidence="1 2" key="2">
    <citation type="submission" date="2017-02" db="EMBL/GenBank/DDBJ databases">
        <title>A genome survey and senescence transcriptome analysis in Lentinula edodes.</title>
        <authorList>
            <person name="Sakamoto Y."/>
            <person name="Nakade K."/>
            <person name="Sato S."/>
            <person name="Yoshida Y."/>
            <person name="Miyazaki K."/>
            <person name="Natsume S."/>
            <person name="Konno N."/>
        </authorList>
    </citation>
    <scope>NUCLEOTIDE SEQUENCE [LARGE SCALE GENOMIC DNA]</scope>
    <source>
        <strain evidence="1 2">NBRC 111202</strain>
    </source>
</reference>
<evidence type="ECO:0000313" key="1">
    <source>
        <dbReference type="EMBL" id="GAV99328.1"/>
    </source>
</evidence>
<evidence type="ECO:0000313" key="2">
    <source>
        <dbReference type="Proteomes" id="UP000188533"/>
    </source>
</evidence>
<protein>
    <submittedName>
        <fullName evidence="1">Uncharacterized protein</fullName>
    </submittedName>
</protein>
<organism evidence="1 2">
    <name type="scientific">Lentinula edodes</name>
    <name type="common">Shiitake mushroom</name>
    <name type="synonym">Lentinus edodes</name>
    <dbReference type="NCBI Taxonomy" id="5353"/>
    <lineage>
        <taxon>Eukaryota</taxon>
        <taxon>Fungi</taxon>
        <taxon>Dikarya</taxon>
        <taxon>Basidiomycota</taxon>
        <taxon>Agaricomycotina</taxon>
        <taxon>Agaricomycetes</taxon>
        <taxon>Agaricomycetidae</taxon>
        <taxon>Agaricales</taxon>
        <taxon>Marasmiineae</taxon>
        <taxon>Omphalotaceae</taxon>
        <taxon>Lentinula</taxon>
    </lineage>
</organism>
<reference evidence="1 2" key="1">
    <citation type="submission" date="2016-08" db="EMBL/GenBank/DDBJ databases">
        <authorList>
            <consortium name="Lentinula edodes genome sequencing consortium"/>
            <person name="Sakamoto Y."/>
            <person name="Nakade K."/>
            <person name="Sato S."/>
            <person name="Yoshida Y."/>
            <person name="Miyazaki K."/>
            <person name="Natsume S."/>
            <person name="Konno N."/>
        </authorList>
    </citation>
    <scope>NUCLEOTIDE SEQUENCE [LARGE SCALE GENOMIC DNA]</scope>
    <source>
        <strain evidence="1 2">NBRC 111202</strain>
    </source>
</reference>
<comment type="caution">
    <text evidence="1">The sequence shown here is derived from an EMBL/GenBank/DDBJ whole genome shotgun (WGS) entry which is preliminary data.</text>
</comment>
<name>A0A1Q3DX69_LENED</name>
<dbReference type="Proteomes" id="UP000188533">
    <property type="component" value="Unassembled WGS sequence"/>
</dbReference>
<gene>
    <name evidence="1" type="ORF">LENED_000774</name>
</gene>
<keyword evidence="2" id="KW-1185">Reference proteome</keyword>
<dbReference type="EMBL" id="BDGU01000013">
    <property type="protein sequence ID" value="GAV99328.1"/>
    <property type="molecule type" value="Genomic_DNA"/>
</dbReference>